<dbReference type="EMBL" id="JBHXPM010000012">
    <property type="protein sequence ID" value="MFD3957424.1"/>
    <property type="molecule type" value="Genomic_DNA"/>
</dbReference>
<dbReference type="RefSeq" id="WP_141760914.1">
    <property type="nucleotide sequence ID" value="NZ_JBHVRE010000010.1"/>
</dbReference>
<sequence>MDLWSLTGGLSLARMRPILEVAGTSRLAEIDDIVAGCSGPAVPGGAEKIASLRSWRSEIGALEDSSDPSYFQSTAAGVAILVASQELPSGDREWRIRSSVGNFWDSCDDLLQAGGGYSRAEFQGIKTTLRGVEDIWREGDFRLLSEEGVDVAELYAERLSKIRSSYPKRRQIARVVAECAEWNIPTISP</sequence>
<accession>A0ABW6DWW7</accession>
<dbReference type="Proteomes" id="UP001598300">
    <property type="component" value="Unassembled WGS sequence"/>
</dbReference>
<evidence type="ECO:0000313" key="2">
    <source>
        <dbReference type="Proteomes" id="UP001598300"/>
    </source>
</evidence>
<keyword evidence="2" id="KW-1185">Reference proteome</keyword>
<name>A0ABW6DWW7_9ACTN</name>
<evidence type="ECO:0000313" key="1">
    <source>
        <dbReference type="EMBL" id="MFD3957424.1"/>
    </source>
</evidence>
<reference evidence="1 2" key="1">
    <citation type="submission" date="2024-09" db="EMBL/GenBank/DDBJ databases">
        <title>The Natural Products Discovery Center: Release of the First 8490 Sequenced Strains for Exploring Actinobacteria Biosynthetic Diversity.</title>
        <authorList>
            <person name="Kalkreuter E."/>
            <person name="Kautsar S.A."/>
            <person name="Yang D."/>
            <person name="Bader C.D."/>
            <person name="Teijaro C.N."/>
            <person name="Fluegel L."/>
            <person name="Davis C.M."/>
            <person name="Simpson J.R."/>
            <person name="Lauterbach L."/>
            <person name="Steele A.D."/>
            <person name="Gui C."/>
            <person name="Meng S."/>
            <person name="Li G."/>
            <person name="Viehrig K."/>
            <person name="Ye F."/>
            <person name="Su P."/>
            <person name="Kiefer A.F."/>
            <person name="Nichols A."/>
            <person name="Cepeda A.J."/>
            <person name="Yan W."/>
            <person name="Fan B."/>
            <person name="Jiang Y."/>
            <person name="Adhikari A."/>
            <person name="Zheng C.-J."/>
            <person name="Schuster L."/>
            <person name="Cowan T.M."/>
            <person name="Smanski M.J."/>
            <person name="Chevrette M.G."/>
            <person name="De Carvalho L.P.S."/>
            <person name="Shen B."/>
        </authorList>
    </citation>
    <scope>NUCLEOTIDE SEQUENCE [LARGE SCALE GENOMIC DNA]</scope>
    <source>
        <strain evidence="1 2">NPDC058584</strain>
    </source>
</reference>
<comment type="caution">
    <text evidence="1">The sequence shown here is derived from an EMBL/GenBank/DDBJ whole genome shotgun (WGS) entry which is preliminary data.</text>
</comment>
<protein>
    <submittedName>
        <fullName evidence="1">Uncharacterized protein</fullName>
    </submittedName>
</protein>
<organism evidence="1 2">
    <name type="scientific">Streptomyces bacillaris</name>
    <dbReference type="NCBI Taxonomy" id="68179"/>
    <lineage>
        <taxon>Bacteria</taxon>
        <taxon>Bacillati</taxon>
        <taxon>Actinomycetota</taxon>
        <taxon>Actinomycetes</taxon>
        <taxon>Kitasatosporales</taxon>
        <taxon>Streptomycetaceae</taxon>
        <taxon>Streptomyces</taxon>
    </lineage>
</organism>
<proteinExistence type="predicted"/>
<gene>
    <name evidence="1" type="ORF">ACFWR3_15270</name>
</gene>